<dbReference type="Gene3D" id="1.10.10.10">
    <property type="entry name" value="Winged helix-like DNA-binding domain superfamily/Winged helix DNA-binding domain"/>
    <property type="match status" value="1"/>
</dbReference>
<evidence type="ECO:0000313" key="4">
    <source>
        <dbReference type="Proteomes" id="UP000019132"/>
    </source>
</evidence>
<keyword evidence="4" id="KW-1185">Reference proteome</keyword>
<organism evidence="3 4">
    <name type="scientific">Globisporangium ultimum (strain ATCC 200006 / CBS 805.95 / DAOM BR144)</name>
    <name type="common">Pythium ultimum</name>
    <dbReference type="NCBI Taxonomy" id="431595"/>
    <lineage>
        <taxon>Eukaryota</taxon>
        <taxon>Sar</taxon>
        <taxon>Stramenopiles</taxon>
        <taxon>Oomycota</taxon>
        <taxon>Peronosporomycetes</taxon>
        <taxon>Pythiales</taxon>
        <taxon>Pythiaceae</taxon>
        <taxon>Globisporangium</taxon>
    </lineage>
</organism>
<dbReference type="InterPro" id="IPR036388">
    <property type="entry name" value="WH-like_DNA-bd_sf"/>
</dbReference>
<accession>K3WWD5</accession>
<dbReference type="Pfam" id="PF04695">
    <property type="entry name" value="Pex14_N"/>
    <property type="match status" value="1"/>
</dbReference>
<proteinExistence type="predicted"/>
<reference evidence="4" key="2">
    <citation type="submission" date="2010-04" db="EMBL/GenBank/DDBJ databases">
        <authorList>
            <person name="Buell R."/>
            <person name="Hamilton J."/>
            <person name="Hostetler J."/>
        </authorList>
    </citation>
    <scope>NUCLEOTIDE SEQUENCE [LARGE SCALE GENOMIC DNA]</scope>
    <source>
        <strain evidence="4">DAOM:BR144</strain>
    </source>
</reference>
<feature type="domain" description="Peroxisome membrane anchor protein Pex14p N-terminal" evidence="2">
    <location>
        <begin position="8"/>
        <end position="47"/>
    </location>
</feature>
<reference evidence="3" key="3">
    <citation type="submission" date="2015-02" db="UniProtKB">
        <authorList>
            <consortium name="EnsemblProtists"/>
        </authorList>
    </citation>
    <scope>IDENTIFICATION</scope>
    <source>
        <strain evidence="3">DAOM BR144</strain>
    </source>
</reference>
<dbReference type="eggNOG" id="ENOG502SDJ1">
    <property type="taxonomic scope" value="Eukaryota"/>
</dbReference>
<dbReference type="InterPro" id="IPR006785">
    <property type="entry name" value="Pex14_N"/>
</dbReference>
<keyword evidence="1" id="KW-0812">Transmembrane</keyword>
<dbReference type="EnsemblProtists" id="PYU1_T009283">
    <property type="protein sequence ID" value="PYU1_T009283"/>
    <property type="gene ID" value="PYU1_G009265"/>
</dbReference>
<dbReference type="VEuPathDB" id="FungiDB:PYU1_G009265"/>
<evidence type="ECO:0000256" key="1">
    <source>
        <dbReference type="SAM" id="Phobius"/>
    </source>
</evidence>
<evidence type="ECO:0000259" key="2">
    <source>
        <dbReference type="Pfam" id="PF04695"/>
    </source>
</evidence>
<dbReference type="Proteomes" id="UP000019132">
    <property type="component" value="Unassembled WGS sequence"/>
</dbReference>
<keyword evidence="1" id="KW-0472">Membrane</keyword>
<evidence type="ECO:0000313" key="3">
    <source>
        <dbReference type="EnsemblProtists" id="PYU1_T009283"/>
    </source>
</evidence>
<dbReference type="InParanoid" id="K3WWD5"/>
<dbReference type="EMBL" id="GL376632">
    <property type="status" value="NOT_ANNOTATED_CDS"/>
    <property type="molecule type" value="Genomic_DNA"/>
</dbReference>
<dbReference type="AlphaFoldDB" id="K3WWD5"/>
<feature type="transmembrane region" description="Helical" evidence="1">
    <location>
        <begin position="94"/>
        <end position="112"/>
    </location>
</feature>
<protein>
    <recommendedName>
        <fullName evidence="2">Peroxisome membrane anchor protein Pex14p N-terminal domain-containing protein</fullName>
    </recommendedName>
</protein>
<dbReference type="HOGENOM" id="CLU_1443726_0_0_1"/>
<sequence length="188" mass="21106">MAHDRAFLERCEAFLLHPTVRTLSLAQRVDFLEKKGLSPEEITACLKNIQQQNGLSKVLASAATSAADQLARTGDGALMPRAPPSWRTAVLTMIKRYGVISFLTLLLGYGYIRFRQRVEEQMVIKRRLQQVQSRARRSTKIQGMLSLISDQQAQYQQAVLLLQKRVTKFQEAQKKAASESSTALVTKG</sequence>
<reference evidence="4" key="1">
    <citation type="journal article" date="2010" name="Genome Biol.">
        <title>Genome sequence of the necrotrophic plant pathogen Pythium ultimum reveals original pathogenicity mechanisms and effector repertoire.</title>
        <authorList>
            <person name="Levesque C.A."/>
            <person name="Brouwer H."/>
            <person name="Cano L."/>
            <person name="Hamilton J.P."/>
            <person name="Holt C."/>
            <person name="Huitema E."/>
            <person name="Raffaele S."/>
            <person name="Robideau G.P."/>
            <person name="Thines M."/>
            <person name="Win J."/>
            <person name="Zerillo M.M."/>
            <person name="Beakes G.W."/>
            <person name="Boore J.L."/>
            <person name="Busam D."/>
            <person name="Dumas B."/>
            <person name="Ferriera S."/>
            <person name="Fuerstenberg S.I."/>
            <person name="Gachon C.M."/>
            <person name="Gaulin E."/>
            <person name="Govers F."/>
            <person name="Grenville-Briggs L."/>
            <person name="Horner N."/>
            <person name="Hostetler J."/>
            <person name="Jiang R.H."/>
            <person name="Johnson J."/>
            <person name="Krajaejun T."/>
            <person name="Lin H."/>
            <person name="Meijer H.J."/>
            <person name="Moore B."/>
            <person name="Morris P."/>
            <person name="Phuntmart V."/>
            <person name="Puiu D."/>
            <person name="Shetty J."/>
            <person name="Stajich J.E."/>
            <person name="Tripathy S."/>
            <person name="Wawra S."/>
            <person name="van West P."/>
            <person name="Whitty B.R."/>
            <person name="Coutinho P.M."/>
            <person name="Henrissat B."/>
            <person name="Martin F."/>
            <person name="Thomas P.D."/>
            <person name="Tyler B.M."/>
            <person name="De Vries R.P."/>
            <person name="Kamoun S."/>
            <person name="Yandell M."/>
            <person name="Tisserat N."/>
            <person name="Buell C.R."/>
        </authorList>
    </citation>
    <scope>NUCLEOTIDE SEQUENCE</scope>
    <source>
        <strain evidence="4">DAOM:BR144</strain>
    </source>
</reference>
<name>K3WWD5_GLOUD</name>
<keyword evidence="1" id="KW-1133">Transmembrane helix</keyword>